<dbReference type="Pfam" id="PF00646">
    <property type="entry name" value="F-box"/>
    <property type="match status" value="1"/>
</dbReference>
<keyword evidence="3" id="KW-1185">Reference proteome</keyword>
<comment type="caution">
    <text evidence="2">The sequence shown here is derived from an EMBL/GenBank/DDBJ whole genome shotgun (WGS) entry which is preliminary data.</text>
</comment>
<dbReference type="SUPFAM" id="SSF81383">
    <property type="entry name" value="F-box domain"/>
    <property type="match status" value="1"/>
</dbReference>
<dbReference type="OrthoDB" id="1092152at2759"/>
<dbReference type="Pfam" id="PF08268">
    <property type="entry name" value="FBA_3"/>
    <property type="match status" value="1"/>
</dbReference>
<accession>A0A6D2KHD8</accession>
<gene>
    <name evidence="2" type="ORF">MERR_LOCUS38533</name>
</gene>
<evidence type="ECO:0000313" key="2">
    <source>
        <dbReference type="EMBL" id="CAA7051298.1"/>
    </source>
</evidence>
<protein>
    <recommendedName>
        <fullName evidence="1">F-box domain-containing protein</fullName>
    </recommendedName>
</protein>
<dbReference type="PANTHER" id="PTHR31111">
    <property type="entry name" value="BNAA05G37150D PROTEIN-RELATED"/>
    <property type="match status" value="1"/>
</dbReference>
<dbReference type="NCBIfam" id="TIGR01640">
    <property type="entry name" value="F_box_assoc_1"/>
    <property type="match status" value="1"/>
</dbReference>
<evidence type="ECO:0000313" key="3">
    <source>
        <dbReference type="Proteomes" id="UP000467841"/>
    </source>
</evidence>
<reference evidence="2" key="1">
    <citation type="submission" date="2020-01" db="EMBL/GenBank/DDBJ databases">
        <authorList>
            <person name="Mishra B."/>
        </authorList>
    </citation>
    <scope>NUCLEOTIDE SEQUENCE [LARGE SCALE GENOMIC DNA]</scope>
</reference>
<sequence length="264" mass="30110">MRRRSKSTETVKITNPQTSEDQNNFVQIPLDVVIEIIGRLPWKSVARFLVVSKSWEAFICSRYFITSFPFGSSLSSQTRLLTTFNDCIGKRKYLDFFSSSSSSTLGCDEEQIIFNPTTGKSITLPRVVTWRKIIKTYFGYDPVNDQYKVLCLTKINDNHGSIHLVYHQVLTFGAREPWRVMDDCSIPHYPWSSGLCIDGVLYYVAITGKEVLLFSMMRFDLRSEKLDLLTGLPASLEAPDACTVYFDKVQGESCHTDTSFSMHI</sequence>
<dbReference type="Proteomes" id="UP000467841">
    <property type="component" value="Unassembled WGS sequence"/>
</dbReference>
<dbReference type="SMART" id="SM00256">
    <property type="entry name" value="FBOX"/>
    <property type="match status" value="1"/>
</dbReference>
<dbReference type="InterPro" id="IPR013187">
    <property type="entry name" value="F-box-assoc_dom_typ3"/>
</dbReference>
<name>A0A6D2KHD8_9BRAS</name>
<dbReference type="InterPro" id="IPR001810">
    <property type="entry name" value="F-box_dom"/>
</dbReference>
<organism evidence="2 3">
    <name type="scientific">Microthlaspi erraticum</name>
    <dbReference type="NCBI Taxonomy" id="1685480"/>
    <lineage>
        <taxon>Eukaryota</taxon>
        <taxon>Viridiplantae</taxon>
        <taxon>Streptophyta</taxon>
        <taxon>Embryophyta</taxon>
        <taxon>Tracheophyta</taxon>
        <taxon>Spermatophyta</taxon>
        <taxon>Magnoliopsida</taxon>
        <taxon>eudicotyledons</taxon>
        <taxon>Gunneridae</taxon>
        <taxon>Pentapetalae</taxon>
        <taxon>rosids</taxon>
        <taxon>malvids</taxon>
        <taxon>Brassicales</taxon>
        <taxon>Brassicaceae</taxon>
        <taxon>Coluteocarpeae</taxon>
        <taxon>Microthlaspi</taxon>
    </lineage>
</organism>
<dbReference type="PANTHER" id="PTHR31111:SF125">
    <property type="entry name" value="F-BOX PROTEIN CPR30-LIKE"/>
    <property type="match status" value="1"/>
</dbReference>
<proteinExistence type="predicted"/>
<feature type="domain" description="F-box" evidence="1">
    <location>
        <begin position="28"/>
        <end position="67"/>
    </location>
</feature>
<dbReference type="InterPro" id="IPR017451">
    <property type="entry name" value="F-box-assoc_interact_dom"/>
</dbReference>
<evidence type="ECO:0000259" key="1">
    <source>
        <dbReference type="SMART" id="SM00256"/>
    </source>
</evidence>
<dbReference type="AlphaFoldDB" id="A0A6D2KHD8"/>
<dbReference type="EMBL" id="CACVBM020001473">
    <property type="protein sequence ID" value="CAA7051298.1"/>
    <property type="molecule type" value="Genomic_DNA"/>
</dbReference>
<dbReference type="InterPro" id="IPR036047">
    <property type="entry name" value="F-box-like_dom_sf"/>
</dbReference>